<reference evidence="1 2" key="1">
    <citation type="submission" date="2012-05" db="EMBL/GenBank/DDBJ databases">
        <authorList>
            <person name="Harkins D.M."/>
            <person name="Madupu R."/>
            <person name="Durkin A.S."/>
            <person name="Torralba M."/>
            <person name="Methe B."/>
            <person name="Sutton G.G."/>
            <person name="Nelson K.E."/>
        </authorList>
    </citation>
    <scope>NUCLEOTIDE SEQUENCE [LARGE SCALE GENOMIC DNA]</scope>
    <source>
        <strain evidence="1 2">F0490</strain>
    </source>
</reference>
<organism evidence="1 2">
    <name type="scientific">Schaalia georgiae F0490</name>
    <dbReference type="NCBI Taxonomy" id="1125717"/>
    <lineage>
        <taxon>Bacteria</taxon>
        <taxon>Bacillati</taxon>
        <taxon>Actinomycetota</taxon>
        <taxon>Actinomycetes</taxon>
        <taxon>Actinomycetales</taxon>
        <taxon>Actinomycetaceae</taxon>
        <taxon>Schaalia</taxon>
    </lineage>
</organism>
<dbReference type="Proteomes" id="UP000004578">
    <property type="component" value="Unassembled WGS sequence"/>
</dbReference>
<comment type="caution">
    <text evidence="1">The sequence shown here is derived from an EMBL/GenBank/DDBJ whole genome shotgun (WGS) entry which is preliminary data.</text>
</comment>
<dbReference type="RefSeq" id="WP_005867208.1">
    <property type="nucleotide sequence ID" value="NZ_AKFS01000008.1"/>
</dbReference>
<accession>J0XS49</accession>
<protein>
    <submittedName>
        <fullName evidence="1">Uncharacterized protein</fullName>
    </submittedName>
</protein>
<dbReference type="AlphaFoldDB" id="J0XS49"/>
<dbReference type="EMBL" id="AKFS01000008">
    <property type="protein sequence ID" value="EJF51681.1"/>
    <property type="molecule type" value="Genomic_DNA"/>
</dbReference>
<evidence type="ECO:0000313" key="1">
    <source>
        <dbReference type="EMBL" id="EJF51681.1"/>
    </source>
</evidence>
<dbReference type="PATRIC" id="fig|1125717.3.peg.70"/>
<keyword evidence="2" id="KW-1185">Reference proteome</keyword>
<proteinExistence type="predicted"/>
<sequence length="62" mass="6814">MTDSLREDIADLLSEAIEALEKARALTSQADALGCYSWPLQDLILDAESLRFDVGDGEEVDE</sequence>
<name>J0XS49_9ACTO</name>
<evidence type="ECO:0000313" key="2">
    <source>
        <dbReference type="Proteomes" id="UP000004578"/>
    </source>
</evidence>
<gene>
    <name evidence="1" type="ORF">HMPREF1317_1557</name>
</gene>